<feature type="transmembrane region" description="Helical" evidence="1">
    <location>
        <begin position="247"/>
        <end position="267"/>
    </location>
</feature>
<protein>
    <submittedName>
        <fullName evidence="3">Glycosyl transferase family 2</fullName>
    </submittedName>
</protein>
<dbReference type="STRING" id="395495.Lcho_2342"/>
<dbReference type="OrthoDB" id="276604at2"/>
<dbReference type="CDD" id="cd00761">
    <property type="entry name" value="Glyco_tranf_GTA_type"/>
    <property type="match status" value="1"/>
</dbReference>
<proteinExistence type="predicted"/>
<name>B1Y4P4_LEPCP</name>
<dbReference type="PANTHER" id="PTHR22916">
    <property type="entry name" value="GLYCOSYLTRANSFERASE"/>
    <property type="match status" value="1"/>
</dbReference>
<feature type="transmembrane region" description="Helical" evidence="1">
    <location>
        <begin position="223"/>
        <end position="241"/>
    </location>
</feature>
<dbReference type="Proteomes" id="UP000001693">
    <property type="component" value="Chromosome"/>
</dbReference>
<dbReference type="InterPro" id="IPR001173">
    <property type="entry name" value="Glyco_trans_2-like"/>
</dbReference>
<keyword evidence="1" id="KW-0812">Transmembrane</keyword>
<dbReference type="eggNOG" id="COG1215">
    <property type="taxonomic scope" value="Bacteria"/>
</dbReference>
<organism evidence="3 4">
    <name type="scientific">Leptothrix cholodnii (strain ATCC 51168 / LMG 8142 / SP-6)</name>
    <name type="common">Leptothrix discophora (strain SP-6)</name>
    <dbReference type="NCBI Taxonomy" id="395495"/>
    <lineage>
        <taxon>Bacteria</taxon>
        <taxon>Pseudomonadati</taxon>
        <taxon>Pseudomonadota</taxon>
        <taxon>Betaproteobacteria</taxon>
        <taxon>Burkholderiales</taxon>
        <taxon>Sphaerotilaceae</taxon>
        <taxon>Leptothrix</taxon>
    </lineage>
</organism>
<evidence type="ECO:0000313" key="3">
    <source>
        <dbReference type="EMBL" id="ACB34607.1"/>
    </source>
</evidence>
<evidence type="ECO:0000259" key="2">
    <source>
        <dbReference type="Pfam" id="PF00535"/>
    </source>
</evidence>
<dbReference type="GO" id="GO:0016758">
    <property type="term" value="F:hexosyltransferase activity"/>
    <property type="evidence" value="ECO:0007669"/>
    <property type="project" value="UniProtKB-ARBA"/>
</dbReference>
<dbReference type="InterPro" id="IPR029044">
    <property type="entry name" value="Nucleotide-diphossugar_trans"/>
</dbReference>
<dbReference type="EMBL" id="CP001013">
    <property type="protein sequence ID" value="ACB34607.1"/>
    <property type="molecule type" value="Genomic_DNA"/>
</dbReference>
<dbReference type="Pfam" id="PF00535">
    <property type="entry name" value="Glycos_transf_2"/>
    <property type="match status" value="1"/>
</dbReference>
<dbReference type="PANTHER" id="PTHR22916:SF3">
    <property type="entry name" value="UDP-GLCNAC:BETAGAL BETA-1,3-N-ACETYLGLUCOSAMINYLTRANSFERASE-LIKE PROTEIN 1"/>
    <property type="match status" value="1"/>
</dbReference>
<dbReference type="AlphaFoldDB" id="B1Y4P4"/>
<dbReference type="SUPFAM" id="SSF53448">
    <property type="entry name" value="Nucleotide-diphospho-sugar transferases"/>
    <property type="match status" value="1"/>
</dbReference>
<dbReference type="RefSeq" id="WP_012347365.1">
    <property type="nucleotide sequence ID" value="NC_010524.1"/>
</dbReference>
<evidence type="ECO:0000313" key="4">
    <source>
        <dbReference type="Proteomes" id="UP000001693"/>
    </source>
</evidence>
<keyword evidence="1" id="KW-1133">Transmembrane helix</keyword>
<accession>B1Y4P4</accession>
<keyword evidence="3" id="KW-0808">Transferase</keyword>
<dbReference type="Gene3D" id="3.90.550.10">
    <property type="entry name" value="Spore Coat Polysaccharide Biosynthesis Protein SpsA, Chain A"/>
    <property type="match status" value="1"/>
</dbReference>
<reference evidence="3 4" key="1">
    <citation type="submission" date="2008-03" db="EMBL/GenBank/DDBJ databases">
        <title>Complete sequence of Leptothrix cholodnii SP-6.</title>
        <authorList>
            <consortium name="US DOE Joint Genome Institute"/>
            <person name="Copeland A."/>
            <person name="Lucas S."/>
            <person name="Lapidus A."/>
            <person name="Glavina del Rio T."/>
            <person name="Dalin E."/>
            <person name="Tice H."/>
            <person name="Bruce D."/>
            <person name="Goodwin L."/>
            <person name="Pitluck S."/>
            <person name="Chertkov O."/>
            <person name="Brettin T."/>
            <person name="Detter J.C."/>
            <person name="Han C."/>
            <person name="Kuske C.R."/>
            <person name="Schmutz J."/>
            <person name="Larimer F."/>
            <person name="Land M."/>
            <person name="Hauser L."/>
            <person name="Kyrpides N."/>
            <person name="Lykidis A."/>
            <person name="Emerson D."/>
            <person name="Richardson P."/>
        </authorList>
    </citation>
    <scope>NUCLEOTIDE SEQUENCE [LARGE SCALE GENOMIC DNA]</scope>
    <source>
        <strain evidence="4">ATCC 51168 / LMG 8142 / SP-6</strain>
    </source>
</reference>
<keyword evidence="1" id="KW-0472">Membrane</keyword>
<dbReference type="HOGENOM" id="CLU_076334_0_0_4"/>
<keyword evidence="4" id="KW-1185">Reference proteome</keyword>
<dbReference type="CAZy" id="GT2">
    <property type="family name" value="Glycosyltransferase Family 2"/>
</dbReference>
<feature type="domain" description="Glycosyltransferase 2-like" evidence="2">
    <location>
        <begin position="9"/>
        <end position="134"/>
    </location>
</feature>
<gene>
    <name evidence="3" type="ordered locus">Lcho_2342</name>
</gene>
<evidence type="ECO:0000256" key="1">
    <source>
        <dbReference type="SAM" id="Phobius"/>
    </source>
</evidence>
<sequence>MIQFKSYCLVTPCRNEIDYARRTLESVVRQSILPAKWVIVDDGSTDGTSDILREYAEKYSFIEIHQRADRGVRQVGPGVIEAFYDGLRLIDVRDFEYICKFDLDLEIGSRYFEILIGKMNENPRLGTCSGKPYYPHPITGKLVSEECGDEMSVGMTKFYRVSCFEDIGGFVREVMWDGIDCHTCRMKGWLASSWDEPELRFLHLRAMGSSHKGILTGRQRHGFGQYFMGTGIMYMIASAVFRMSRPPVFFGGASMLYGYLRSMLLRVKRYDNAEFVRFLRKYQLRCLLVGKARATAELNARILADHG</sequence>
<dbReference type="KEGG" id="lch:Lcho_2342"/>